<dbReference type="GO" id="GO:0006914">
    <property type="term" value="P:autophagy"/>
    <property type="evidence" value="ECO:0007669"/>
    <property type="project" value="UniProtKB-KW"/>
</dbReference>
<dbReference type="SUPFAM" id="SSF50911">
    <property type="entry name" value="Mannose 6-phosphate receptor domain"/>
    <property type="match status" value="1"/>
</dbReference>
<keyword evidence="14" id="KW-0968">Cytoplasmic vesicle</keyword>
<keyword evidence="11" id="KW-0496">Mitochondrion</keyword>
<keyword evidence="6 16" id="KW-0812">Transmembrane</keyword>
<feature type="signal peptide" evidence="17">
    <location>
        <begin position="1"/>
        <end position="26"/>
    </location>
</feature>
<evidence type="ECO:0000256" key="13">
    <source>
        <dbReference type="ARBA" id="ARBA00023157"/>
    </source>
</evidence>
<keyword evidence="13" id="KW-1015">Disulfide bond</keyword>
<accession>A0A165LQT0</accession>
<keyword evidence="7 17" id="KW-0732">Signal</keyword>
<dbReference type="GO" id="GO:0031966">
    <property type="term" value="C:mitochondrial membrane"/>
    <property type="evidence" value="ECO:0007669"/>
    <property type="project" value="UniProtKB-SubCell"/>
</dbReference>
<sequence>MLGPAFALAAPLLGSLASAAATGVAAESLDTLARRCQFTLGNRRFDLCPVFEGKDEGWILGFEQSTPPTVTKREYRISFAGPLKSTKWSPRDEQCPEGTWICSIISNMRPNRENEEPRVLQVVPVAGDISSSFPDEGDGGDGAGGDGGDGIAAEKYQPGLNITAKLVPADENTRQRHDVLHIHLHGGYYVNKQQKADFQFICDHKADDPSNPTISWNWGGTHAFEWRTKHACSQDMSVPDKDSSPPSRTHPDGPPNDSEDDAVPGDSTMLDPDFLYGHTRRSIMTILASSALFVFIATYLLHHPPAWLRRFVLSYMKTHPWLMHSRVGERVLMRWAREDLIFDAGEEDVMVNGPVWPGVRAAAGIDEGIPLKPAPRPTPNNYGSA</sequence>
<dbReference type="Pfam" id="PF09451">
    <property type="entry name" value="ATG27"/>
    <property type="match status" value="1"/>
</dbReference>
<evidence type="ECO:0000256" key="16">
    <source>
        <dbReference type="SAM" id="Phobius"/>
    </source>
</evidence>
<evidence type="ECO:0000256" key="9">
    <source>
        <dbReference type="ARBA" id="ARBA00023006"/>
    </source>
</evidence>
<evidence type="ECO:0000256" key="3">
    <source>
        <dbReference type="ARBA" id="ARBA00004614"/>
    </source>
</evidence>
<evidence type="ECO:0000256" key="6">
    <source>
        <dbReference type="ARBA" id="ARBA00022692"/>
    </source>
</evidence>
<organism evidence="19 20">
    <name type="scientific">Daedalea quercina L-15889</name>
    <dbReference type="NCBI Taxonomy" id="1314783"/>
    <lineage>
        <taxon>Eukaryota</taxon>
        <taxon>Fungi</taxon>
        <taxon>Dikarya</taxon>
        <taxon>Basidiomycota</taxon>
        <taxon>Agaricomycotina</taxon>
        <taxon>Agaricomycetes</taxon>
        <taxon>Polyporales</taxon>
        <taxon>Fomitopsis</taxon>
    </lineage>
</organism>
<comment type="subcellular location">
    <subcellularLocation>
        <location evidence="2">Cytoplasmic vesicle membrane</location>
        <topology evidence="2">Single-pass type I membrane protein</topology>
    </subcellularLocation>
    <subcellularLocation>
        <location evidence="3">Golgi apparatus membrane</location>
        <topology evidence="3">Single-pass type I membrane protein</topology>
    </subcellularLocation>
    <subcellularLocation>
        <location evidence="1">Mitochondrion membrane</location>
        <topology evidence="1">Single-pass membrane protein</topology>
    </subcellularLocation>
</comment>
<keyword evidence="20" id="KW-1185">Reference proteome</keyword>
<evidence type="ECO:0000256" key="11">
    <source>
        <dbReference type="ARBA" id="ARBA00023128"/>
    </source>
</evidence>
<evidence type="ECO:0000256" key="14">
    <source>
        <dbReference type="ARBA" id="ARBA00023329"/>
    </source>
</evidence>
<evidence type="ECO:0000256" key="12">
    <source>
        <dbReference type="ARBA" id="ARBA00023136"/>
    </source>
</evidence>
<evidence type="ECO:0000256" key="5">
    <source>
        <dbReference type="ARBA" id="ARBA00013776"/>
    </source>
</evidence>
<evidence type="ECO:0000256" key="4">
    <source>
        <dbReference type="ARBA" id="ARBA00005363"/>
    </source>
</evidence>
<evidence type="ECO:0000259" key="18">
    <source>
        <dbReference type="PROSITE" id="PS51914"/>
    </source>
</evidence>
<dbReference type="PROSITE" id="PS51914">
    <property type="entry name" value="MRH"/>
    <property type="match status" value="1"/>
</dbReference>
<evidence type="ECO:0000256" key="2">
    <source>
        <dbReference type="ARBA" id="ARBA00004358"/>
    </source>
</evidence>
<feature type="compositionally biased region" description="Gly residues" evidence="15">
    <location>
        <begin position="140"/>
        <end position="150"/>
    </location>
</feature>
<evidence type="ECO:0000256" key="7">
    <source>
        <dbReference type="ARBA" id="ARBA00022729"/>
    </source>
</evidence>
<protein>
    <recommendedName>
        <fullName evidence="5">Autophagy-related protein 27</fullName>
    </recommendedName>
</protein>
<dbReference type="OrthoDB" id="29460at2759"/>
<evidence type="ECO:0000256" key="17">
    <source>
        <dbReference type="SAM" id="SignalP"/>
    </source>
</evidence>
<dbReference type="Proteomes" id="UP000076727">
    <property type="component" value="Unassembled WGS sequence"/>
</dbReference>
<keyword evidence="12 16" id="KW-0472">Membrane</keyword>
<dbReference type="InterPro" id="IPR044865">
    <property type="entry name" value="MRH_dom"/>
</dbReference>
<evidence type="ECO:0000256" key="8">
    <source>
        <dbReference type="ARBA" id="ARBA00022989"/>
    </source>
</evidence>
<evidence type="ECO:0000256" key="15">
    <source>
        <dbReference type="SAM" id="MobiDB-lite"/>
    </source>
</evidence>
<feature type="region of interest" description="Disordered" evidence="15">
    <location>
        <begin position="234"/>
        <end position="264"/>
    </location>
</feature>
<evidence type="ECO:0000313" key="19">
    <source>
        <dbReference type="EMBL" id="KZT64737.1"/>
    </source>
</evidence>
<feature type="transmembrane region" description="Helical" evidence="16">
    <location>
        <begin position="282"/>
        <end position="301"/>
    </location>
</feature>
<evidence type="ECO:0000313" key="20">
    <source>
        <dbReference type="Proteomes" id="UP000076727"/>
    </source>
</evidence>
<proteinExistence type="inferred from homology"/>
<feature type="region of interest" description="Disordered" evidence="15">
    <location>
        <begin position="130"/>
        <end position="154"/>
    </location>
</feature>
<dbReference type="GO" id="GO:0000139">
    <property type="term" value="C:Golgi membrane"/>
    <property type="evidence" value="ECO:0007669"/>
    <property type="project" value="UniProtKB-SubCell"/>
</dbReference>
<evidence type="ECO:0000256" key="1">
    <source>
        <dbReference type="ARBA" id="ARBA00004304"/>
    </source>
</evidence>
<comment type="similarity">
    <text evidence="4">Belongs to the ATG27 family.</text>
</comment>
<name>A0A165LQT0_9APHY</name>
<dbReference type="InterPro" id="IPR018939">
    <property type="entry name" value="Autophagy-rel_prot_27"/>
</dbReference>
<reference evidence="19 20" key="1">
    <citation type="journal article" date="2016" name="Mol. Biol. Evol.">
        <title>Comparative Genomics of Early-Diverging Mushroom-Forming Fungi Provides Insights into the Origins of Lignocellulose Decay Capabilities.</title>
        <authorList>
            <person name="Nagy L.G."/>
            <person name="Riley R."/>
            <person name="Tritt A."/>
            <person name="Adam C."/>
            <person name="Daum C."/>
            <person name="Floudas D."/>
            <person name="Sun H."/>
            <person name="Yadav J.S."/>
            <person name="Pangilinan J."/>
            <person name="Larsson K.H."/>
            <person name="Matsuura K."/>
            <person name="Barry K."/>
            <person name="Labutti K."/>
            <person name="Kuo R."/>
            <person name="Ohm R.A."/>
            <person name="Bhattacharya S.S."/>
            <person name="Shirouzu T."/>
            <person name="Yoshinaga Y."/>
            <person name="Martin F.M."/>
            <person name="Grigoriev I.V."/>
            <person name="Hibbett D.S."/>
        </authorList>
    </citation>
    <scope>NUCLEOTIDE SEQUENCE [LARGE SCALE GENOMIC DNA]</scope>
    <source>
        <strain evidence="19 20">L-15889</strain>
    </source>
</reference>
<gene>
    <name evidence="19" type="ORF">DAEQUDRAFT_732285</name>
</gene>
<dbReference type="Gene3D" id="2.70.130.10">
    <property type="entry name" value="Mannose-6-phosphate receptor binding domain"/>
    <property type="match status" value="1"/>
</dbReference>
<keyword evidence="8 16" id="KW-1133">Transmembrane helix</keyword>
<keyword evidence="10" id="KW-0333">Golgi apparatus</keyword>
<dbReference type="InterPro" id="IPR009011">
    <property type="entry name" value="Man6P_isomerase_rcpt-bd_dom_sf"/>
</dbReference>
<dbReference type="AlphaFoldDB" id="A0A165LQT0"/>
<dbReference type="EMBL" id="KV429120">
    <property type="protein sequence ID" value="KZT64737.1"/>
    <property type="molecule type" value="Genomic_DNA"/>
</dbReference>
<keyword evidence="9" id="KW-0072">Autophagy</keyword>
<evidence type="ECO:0000256" key="10">
    <source>
        <dbReference type="ARBA" id="ARBA00023034"/>
    </source>
</evidence>
<feature type="domain" description="MRH" evidence="18">
    <location>
        <begin position="34"/>
        <end position="234"/>
    </location>
</feature>
<feature type="chain" id="PRO_5007861868" description="Autophagy-related protein 27" evidence="17">
    <location>
        <begin position="27"/>
        <end position="385"/>
    </location>
</feature>
<dbReference type="GO" id="GO:0030659">
    <property type="term" value="C:cytoplasmic vesicle membrane"/>
    <property type="evidence" value="ECO:0007669"/>
    <property type="project" value="UniProtKB-SubCell"/>
</dbReference>